<name>M8BRZ0_AEGTA</name>
<evidence type="ECO:0000313" key="1">
    <source>
        <dbReference type="EnsemblPlants" id="EMT05727"/>
    </source>
</evidence>
<accession>M8BRZ0</accession>
<proteinExistence type="predicted"/>
<dbReference type="AlphaFoldDB" id="M8BRZ0"/>
<organism evidence="1">
    <name type="scientific">Aegilops tauschii</name>
    <name type="common">Tausch's goatgrass</name>
    <name type="synonym">Aegilops squarrosa</name>
    <dbReference type="NCBI Taxonomy" id="37682"/>
    <lineage>
        <taxon>Eukaryota</taxon>
        <taxon>Viridiplantae</taxon>
        <taxon>Streptophyta</taxon>
        <taxon>Embryophyta</taxon>
        <taxon>Tracheophyta</taxon>
        <taxon>Spermatophyta</taxon>
        <taxon>Magnoliopsida</taxon>
        <taxon>Liliopsida</taxon>
        <taxon>Poales</taxon>
        <taxon>Poaceae</taxon>
        <taxon>BOP clade</taxon>
        <taxon>Pooideae</taxon>
        <taxon>Triticodae</taxon>
        <taxon>Triticeae</taxon>
        <taxon>Triticinae</taxon>
        <taxon>Aegilops</taxon>
    </lineage>
</organism>
<dbReference type="EnsemblPlants" id="EMT05727">
    <property type="protein sequence ID" value="EMT05727"/>
    <property type="gene ID" value="F775_00328"/>
</dbReference>
<sequence>MATSRTDLSFQGRERRPKGKNQIGPMTGSICPRAPAEANNPQGVVQSIGCLQCAVIKVNDVAGFPLADSSSTGRAAVVWLLSIALQFCSRQFDLMLGQPQTVASSTKGMPSTESARTTMISGGCPSSRIIEVAPSLFLWSSCNYMFGSVLCLLSLGSTLGKSTFQFESTSGCPEVSSLPGLFIKGPSATYALLDNES</sequence>
<reference evidence="1" key="1">
    <citation type="submission" date="2015-06" db="UniProtKB">
        <authorList>
            <consortium name="EnsemblPlants"/>
        </authorList>
    </citation>
    <scope>IDENTIFICATION</scope>
</reference>
<protein>
    <submittedName>
        <fullName evidence="1">Uncharacterized protein</fullName>
    </submittedName>
</protein>